<dbReference type="AlphaFoldDB" id="A0AAJ0M9X1"/>
<dbReference type="Proteomes" id="UP001275084">
    <property type="component" value="Unassembled WGS sequence"/>
</dbReference>
<organism evidence="2 3">
    <name type="scientific">Lasiosphaeria hispida</name>
    <dbReference type="NCBI Taxonomy" id="260671"/>
    <lineage>
        <taxon>Eukaryota</taxon>
        <taxon>Fungi</taxon>
        <taxon>Dikarya</taxon>
        <taxon>Ascomycota</taxon>
        <taxon>Pezizomycotina</taxon>
        <taxon>Sordariomycetes</taxon>
        <taxon>Sordariomycetidae</taxon>
        <taxon>Sordariales</taxon>
        <taxon>Lasiosphaeriaceae</taxon>
        <taxon>Lasiosphaeria</taxon>
    </lineage>
</organism>
<sequence length="565" mass="61572">MLTIMSAIMSETRSNAIGNLRSPGDRDSGSLQKTPRNSMLLPGPESDQEDDGSGVAMGKFPRTRKPQRINRSPAGSDLQTDNSPGDTIHDSAGSPTTESSDLEEPGDSRAEFGADILLGVVLGAEYRVDRLIRQDNHSNIYAITCESDMTGPPDAFEARAFSMDGLDKKLIQYRQRNMRRLRNRSLWAGTVNGRNVIVYRKDSLNDADGQSGAPQAAAQDSCRPKGRDLPNSRVYGPTPAQGSKDSARMRQQRRRTRQREAQRSATGDDPPETGDHADPGGETGSGRPGTSTGPQRNPNAEERTLNALLGLHGLMQDRNSRLANISPPRLISTGGDASNHAQALAGMPACLGENPLGGIKITTMQELGSLAAAKQEEAKFLQTLQAKLPPLHNKKTKHYLNLCGRKRAIHGALWGDAQEAKRIAALKASYVNLCGRERATHGALWGDAQEAQRIAALKVSCALGEVGDFVAELREKAELSQAELTRRWHYAKQEHRAWHEGGLGEDGDLPLRQMGGRQMLGILVPYTPVYNKVQAEVEALERAARNRDPTTTSGLFWDRWGGYPI</sequence>
<evidence type="ECO:0000313" key="3">
    <source>
        <dbReference type="Proteomes" id="UP001275084"/>
    </source>
</evidence>
<proteinExistence type="predicted"/>
<protein>
    <submittedName>
        <fullName evidence="2">Uncharacterized protein</fullName>
    </submittedName>
</protein>
<dbReference type="EMBL" id="JAUIQD010000007">
    <property type="protein sequence ID" value="KAK3344280.1"/>
    <property type="molecule type" value="Genomic_DNA"/>
</dbReference>
<comment type="caution">
    <text evidence="2">The sequence shown here is derived from an EMBL/GenBank/DDBJ whole genome shotgun (WGS) entry which is preliminary data.</text>
</comment>
<feature type="region of interest" description="Disordered" evidence="1">
    <location>
        <begin position="13"/>
        <end position="108"/>
    </location>
</feature>
<evidence type="ECO:0000256" key="1">
    <source>
        <dbReference type="SAM" id="MobiDB-lite"/>
    </source>
</evidence>
<feature type="region of interest" description="Disordered" evidence="1">
    <location>
        <begin position="205"/>
        <end position="299"/>
    </location>
</feature>
<gene>
    <name evidence="2" type="ORF">B0T25DRAFT_322497</name>
</gene>
<reference evidence="2" key="1">
    <citation type="journal article" date="2023" name="Mol. Phylogenet. Evol.">
        <title>Genome-scale phylogeny and comparative genomics of the fungal order Sordariales.</title>
        <authorList>
            <person name="Hensen N."/>
            <person name="Bonometti L."/>
            <person name="Westerberg I."/>
            <person name="Brannstrom I.O."/>
            <person name="Guillou S."/>
            <person name="Cros-Aarteil S."/>
            <person name="Calhoun S."/>
            <person name="Haridas S."/>
            <person name="Kuo A."/>
            <person name="Mondo S."/>
            <person name="Pangilinan J."/>
            <person name="Riley R."/>
            <person name="LaButti K."/>
            <person name="Andreopoulos B."/>
            <person name="Lipzen A."/>
            <person name="Chen C."/>
            <person name="Yan M."/>
            <person name="Daum C."/>
            <person name="Ng V."/>
            <person name="Clum A."/>
            <person name="Steindorff A."/>
            <person name="Ohm R.A."/>
            <person name="Martin F."/>
            <person name="Silar P."/>
            <person name="Natvig D.O."/>
            <person name="Lalanne C."/>
            <person name="Gautier V."/>
            <person name="Ament-Velasquez S.L."/>
            <person name="Kruys A."/>
            <person name="Hutchinson M.I."/>
            <person name="Powell A.J."/>
            <person name="Barry K."/>
            <person name="Miller A.N."/>
            <person name="Grigoriev I.V."/>
            <person name="Debuchy R."/>
            <person name="Gladieux P."/>
            <person name="Hiltunen Thoren M."/>
            <person name="Johannesson H."/>
        </authorList>
    </citation>
    <scope>NUCLEOTIDE SEQUENCE</scope>
    <source>
        <strain evidence="2">CBS 955.72</strain>
    </source>
</reference>
<evidence type="ECO:0000313" key="2">
    <source>
        <dbReference type="EMBL" id="KAK3344280.1"/>
    </source>
</evidence>
<accession>A0AAJ0M9X1</accession>
<name>A0AAJ0M9X1_9PEZI</name>
<reference evidence="2" key="2">
    <citation type="submission" date="2023-06" db="EMBL/GenBank/DDBJ databases">
        <authorList>
            <consortium name="Lawrence Berkeley National Laboratory"/>
            <person name="Haridas S."/>
            <person name="Hensen N."/>
            <person name="Bonometti L."/>
            <person name="Westerberg I."/>
            <person name="Brannstrom I.O."/>
            <person name="Guillou S."/>
            <person name="Cros-Aarteil S."/>
            <person name="Calhoun S."/>
            <person name="Kuo A."/>
            <person name="Mondo S."/>
            <person name="Pangilinan J."/>
            <person name="Riley R."/>
            <person name="Labutti K."/>
            <person name="Andreopoulos B."/>
            <person name="Lipzen A."/>
            <person name="Chen C."/>
            <person name="Yanf M."/>
            <person name="Daum C."/>
            <person name="Ng V."/>
            <person name="Clum A."/>
            <person name="Steindorff A."/>
            <person name="Ohm R."/>
            <person name="Martin F."/>
            <person name="Silar P."/>
            <person name="Natvig D."/>
            <person name="Lalanne C."/>
            <person name="Gautier V."/>
            <person name="Ament-Velasquez S.L."/>
            <person name="Kruys A."/>
            <person name="Hutchinson M.I."/>
            <person name="Powell A.J."/>
            <person name="Barry K."/>
            <person name="Miller A.N."/>
            <person name="Grigoriev I.V."/>
            <person name="Debuchy R."/>
            <person name="Gladieux P."/>
            <person name="Thoren M.H."/>
            <person name="Johannesson H."/>
        </authorList>
    </citation>
    <scope>NUCLEOTIDE SEQUENCE</scope>
    <source>
        <strain evidence="2">CBS 955.72</strain>
    </source>
</reference>
<keyword evidence="3" id="KW-1185">Reference proteome</keyword>